<name>A0A512B0V3_9BACT</name>
<evidence type="ECO:0000313" key="2">
    <source>
        <dbReference type="Proteomes" id="UP000321532"/>
    </source>
</evidence>
<comment type="caution">
    <text evidence="1">The sequence shown here is derived from an EMBL/GenBank/DDBJ whole genome shotgun (WGS) entry which is preliminary data.</text>
</comment>
<organism evidence="1 2">
    <name type="scientific">Adhaeribacter aerolatus</name>
    <dbReference type="NCBI Taxonomy" id="670289"/>
    <lineage>
        <taxon>Bacteria</taxon>
        <taxon>Pseudomonadati</taxon>
        <taxon>Bacteroidota</taxon>
        <taxon>Cytophagia</taxon>
        <taxon>Cytophagales</taxon>
        <taxon>Hymenobacteraceae</taxon>
        <taxon>Adhaeribacter</taxon>
    </lineage>
</organism>
<dbReference type="EMBL" id="BJYS01000025">
    <property type="protein sequence ID" value="GEO05591.1"/>
    <property type="molecule type" value="Genomic_DNA"/>
</dbReference>
<dbReference type="AlphaFoldDB" id="A0A512B0V3"/>
<proteinExistence type="predicted"/>
<dbReference type="OrthoDB" id="893973at2"/>
<gene>
    <name evidence="1" type="ORF">AAE02nite_32550</name>
</gene>
<dbReference type="RefSeq" id="WP_146899912.1">
    <property type="nucleotide sequence ID" value="NZ_BJYS01000025.1"/>
</dbReference>
<keyword evidence="2" id="KW-1185">Reference proteome</keyword>
<protein>
    <submittedName>
        <fullName evidence="1">Uncharacterized protein</fullName>
    </submittedName>
</protein>
<dbReference type="Proteomes" id="UP000321532">
    <property type="component" value="Unassembled WGS sequence"/>
</dbReference>
<reference evidence="1 2" key="1">
    <citation type="submission" date="2019-07" db="EMBL/GenBank/DDBJ databases">
        <title>Whole genome shotgun sequence of Adhaeribacter aerolatus NBRC 106133.</title>
        <authorList>
            <person name="Hosoyama A."/>
            <person name="Uohara A."/>
            <person name="Ohji S."/>
            <person name="Ichikawa N."/>
        </authorList>
    </citation>
    <scope>NUCLEOTIDE SEQUENCE [LARGE SCALE GENOMIC DNA]</scope>
    <source>
        <strain evidence="1 2">NBRC 106133</strain>
    </source>
</reference>
<accession>A0A512B0V3</accession>
<evidence type="ECO:0000313" key="1">
    <source>
        <dbReference type="EMBL" id="GEO05591.1"/>
    </source>
</evidence>
<sequence length="97" mass="11161">MTDKNNLNLITTECGQQYVIDYLDQVALGIIDNQEHTPNALFIPPTYSLYKTVSEEYLLEITRFNTRTHLLNTTYRLITADEATPFLENGNINVLLH</sequence>